<organism evidence="2 3">
    <name type="scientific">Gordonia hirsuta DSM 44140 = NBRC 16056</name>
    <dbReference type="NCBI Taxonomy" id="1121927"/>
    <lineage>
        <taxon>Bacteria</taxon>
        <taxon>Bacillati</taxon>
        <taxon>Actinomycetota</taxon>
        <taxon>Actinomycetes</taxon>
        <taxon>Mycobacteriales</taxon>
        <taxon>Gordoniaceae</taxon>
        <taxon>Gordonia</taxon>
    </lineage>
</organism>
<dbReference type="NCBIfam" id="TIGR03083">
    <property type="entry name" value="maleylpyruvate isomerase family mycothiol-dependent enzyme"/>
    <property type="match status" value="1"/>
</dbReference>
<name>L7L9S8_9ACTN</name>
<feature type="domain" description="Mycothiol-dependent maleylpyruvate isomerase metal-binding" evidence="1">
    <location>
        <begin position="12"/>
        <end position="131"/>
    </location>
</feature>
<dbReference type="InterPro" id="IPR034660">
    <property type="entry name" value="DinB/YfiT-like"/>
</dbReference>
<dbReference type="GO" id="GO:0046872">
    <property type="term" value="F:metal ion binding"/>
    <property type="evidence" value="ECO:0007669"/>
    <property type="project" value="InterPro"/>
</dbReference>
<accession>L7L9S8</accession>
<dbReference type="Proteomes" id="UP000053405">
    <property type="component" value="Unassembled WGS sequence"/>
</dbReference>
<dbReference type="AlphaFoldDB" id="L7L9S8"/>
<dbReference type="Pfam" id="PF11716">
    <property type="entry name" value="MDMPI_N"/>
    <property type="match status" value="1"/>
</dbReference>
<evidence type="ECO:0000313" key="3">
    <source>
        <dbReference type="Proteomes" id="UP000053405"/>
    </source>
</evidence>
<dbReference type="EMBL" id="BANT01000020">
    <property type="protein sequence ID" value="GAC57476.1"/>
    <property type="molecule type" value="Genomic_DNA"/>
</dbReference>
<proteinExistence type="predicted"/>
<dbReference type="STRING" id="1121927.GOHSU_20_00130"/>
<gene>
    <name evidence="2" type="ORF">GOHSU_20_00130</name>
</gene>
<protein>
    <recommendedName>
        <fullName evidence="1">Mycothiol-dependent maleylpyruvate isomerase metal-binding domain-containing protein</fullName>
    </recommendedName>
</protein>
<dbReference type="InterPro" id="IPR024344">
    <property type="entry name" value="MDMPI_metal-binding"/>
</dbReference>
<evidence type="ECO:0000259" key="1">
    <source>
        <dbReference type="Pfam" id="PF11716"/>
    </source>
</evidence>
<dbReference type="InterPro" id="IPR017520">
    <property type="entry name" value="CHP03086"/>
</dbReference>
<dbReference type="OrthoDB" id="5185819at2"/>
<dbReference type="RefSeq" id="WP_005939629.1">
    <property type="nucleotide sequence ID" value="NZ_ATVK01000049.1"/>
</dbReference>
<dbReference type="Gene3D" id="1.20.120.450">
    <property type="entry name" value="dinb family like domain"/>
    <property type="match status" value="1"/>
</dbReference>
<dbReference type="InterPro" id="IPR017517">
    <property type="entry name" value="Maleyloyr_isom"/>
</dbReference>
<comment type="caution">
    <text evidence="2">The sequence shown here is derived from an EMBL/GenBank/DDBJ whole genome shotgun (WGS) entry which is preliminary data.</text>
</comment>
<sequence>MSWDSLTMYSQGLDFFTGVVESVPDAGWASPSPCAGWTARDVLGHVGTATAMGAAILAGEPVEVTRIEPPGDAVTGEPGRWWAQLAATARTAAAAVDDLERVVESPMGPRTVAEGLSFPAVDLFLHGWDLAAATGTAVELPPEAIAFTVEMFREVPEDVARGPGVFGPPLPVGPEATATARLIAFTGRDPEHG</sequence>
<dbReference type="eggNOG" id="COG1576">
    <property type="taxonomic scope" value="Bacteria"/>
</dbReference>
<dbReference type="SUPFAM" id="SSF109854">
    <property type="entry name" value="DinB/YfiT-like putative metalloenzymes"/>
    <property type="match status" value="1"/>
</dbReference>
<reference evidence="2 3" key="1">
    <citation type="submission" date="2012-12" db="EMBL/GenBank/DDBJ databases">
        <title>Whole genome shotgun sequence of Gordonia hirsuta NBRC 16056.</title>
        <authorList>
            <person name="Isaki-Nakamura S."/>
            <person name="Hosoyama A."/>
            <person name="Tsuchikane K."/>
            <person name="Katsumata H."/>
            <person name="Baba S."/>
            <person name="Yamazaki S."/>
            <person name="Fujita N."/>
        </authorList>
    </citation>
    <scope>NUCLEOTIDE SEQUENCE [LARGE SCALE GENOMIC DNA]</scope>
    <source>
        <strain evidence="2 3">NBRC 16056</strain>
    </source>
</reference>
<keyword evidence="3" id="KW-1185">Reference proteome</keyword>
<evidence type="ECO:0000313" key="2">
    <source>
        <dbReference type="EMBL" id="GAC57476.1"/>
    </source>
</evidence>
<dbReference type="NCBIfam" id="TIGR03086">
    <property type="entry name" value="TIGR03086 family metal-binding protein"/>
    <property type="match status" value="1"/>
</dbReference>